<dbReference type="InterPro" id="IPR003837">
    <property type="entry name" value="GatC"/>
</dbReference>
<dbReference type="HAMAP" id="MF_00122">
    <property type="entry name" value="GatC"/>
    <property type="match status" value="1"/>
</dbReference>
<comment type="similarity">
    <text evidence="1">Belongs to the GatC family.</text>
</comment>
<comment type="subunit">
    <text evidence="1">Heterotrimer of A, B and C subunits.</text>
</comment>
<dbReference type="GO" id="GO:0005524">
    <property type="term" value="F:ATP binding"/>
    <property type="evidence" value="ECO:0007669"/>
    <property type="project" value="UniProtKB-KW"/>
</dbReference>
<dbReference type="Pfam" id="PF02686">
    <property type="entry name" value="GatC"/>
    <property type="match status" value="1"/>
</dbReference>
<reference evidence="3" key="1">
    <citation type="submission" date="2016-11" db="EMBL/GenBank/DDBJ databases">
        <authorList>
            <person name="Varghese N."/>
            <person name="Submissions S."/>
        </authorList>
    </citation>
    <scope>NUCLEOTIDE SEQUENCE [LARGE SCALE GENOMIC DNA]</scope>
    <source>
        <strain evidence="3">UWOS</strain>
    </source>
</reference>
<proteinExistence type="inferred from homology"/>
<dbReference type="PANTHER" id="PTHR15004">
    <property type="entry name" value="GLUTAMYL-TRNA(GLN) AMIDOTRANSFERASE SUBUNIT C, MITOCHONDRIAL"/>
    <property type="match status" value="1"/>
</dbReference>
<comment type="catalytic activity">
    <reaction evidence="1">
        <text>L-aspartyl-tRNA(Asn) + L-glutamine + ATP + H2O = L-asparaginyl-tRNA(Asn) + L-glutamate + ADP + phosphate + 2 H(+)</text>
        <dbReference type="Rhea" id="RHEA:14513"/>
        <dbReference type="Rhea" id="RHEA-COMP:9674"/>
        <dbReference type="Rhea" id="RHEA-COMP:9677"/>
        <dbReference type="ChEBI" id="CHEBI:15377"/>
        <dbReference type="ChEBI" id="CHEBI:15378"/>
        <dbReference type="ChEBI" id="CHEBI:29985"/>
        <dbReference type="ChEBI" id="CHEBI:30616"/>
        <dbReference type="ChEBI" id="CHEBI:43474"/>
        <dbReference type="ChEBI" id="CHEBI:58359"/>
        <dbReference type="ChEBI" id="CHEBI:78515"/>
        <dbReference type="ChEBI" id="CHEBI:78516"/>
        <dbReference type="ChEBI" id="CHEBI:456216"/>
    </reaction>
</comment>
<dbReference type="EMBL" id="FRAW01000002">
    <property type="protein sequence ID" value="SHK21196.1"/>
    <property type="molecule type" value="Genomic_DNA"/>
</dbReference>
<dbReference type="GO" id="GO:0050567">
    <property type="term" value="F:glutaminyl-tRNA synthase (glutamine-hydrolyzing) activity"/>
    <property type="evidence" value="ECO:0007669"/>
    <property type="project" value="UniProtKB-UniRule"/>
</dbReference>
<name>A0A1M6QLV0_9BACT</name>
<comment type="function">
    <text evidence="1">Allows the formation of correctly charged Asn-tRNA(Asn) or Gln-tRNA(Gln) through the transamidation of misacylated Asp-tRNA(Asn) or Glu-tRNA(Gln) in organisms which lack either or both of asparaginyl-tRNA or glutaminyl-tRNA synthetases. The reaction takes place in the presence of glutamine and ATP through an activated phospho-Asp-tRNA(Asn) or phospho-Glu-tRNA(Gln).</text>
</comment>
<dbReference type="EC" id="6.3.5.-" evidence="1"/>
<dbReference type="SUPFAM" id="SSF141000">
    <property type="entry name" value="Glu-tRNAGln amidotransferase C subunit"/>
    <property type="match status" value="1"/>
</dbReference>
<dbReference type="GO" id="GO:0070681">
    <property type="term" value="P:glutaminyl-tRNAGln biosynthesis via transamidation"/>
    <property type="evidence" value="ECO:0007669"/>
    <property type="project" value="TreeGrafter"/>
</dbReference>
<keyword evidence="1" id="KW-0547">Nucleotide-binding</keyword>
<evidence type="ECO:0000313" key="2">
    <source>
        <dbReference type="EMBL" id="SHK21196.1"/>
    </source>
</evidence>
<keyword evidence="3" id="KW-1185">Reference proteome</keyword>
<accession>A0A1M6QLV0</accession>
<dbReference type="GO" id="GO:0006412">
    <property type="term" value="P:translation"/>
    <property type="evidence" value="ECO:0007669"/>
    <property type="project" value="UniProtKB-UniRule"/>
</dbReference>
<dbReference type="GO" id="GO:0050566">
    <property type="term" value="F:asparaginyl-tRNA synthase (glutamine-hydrolyzing) activity"/>
    <property type="evidence" value="ECO:0007669"/>
    <property type="project" value="RHEA"/>
</dbReference>
<comment type="catalytic activity">
    <reaction evidence="1">
        <text>L-glutamyl-tRNA(Gln) + L-glutamine + ATP + H2O = L-glutaminyl-tRNA(Gln) + L-glutamate + ADP + phosphate + H(+)</text>
        <dbReference type="Rhea" id="RHEA:17521"/>
        <dbReference type="Rhea" id="RHEA-COMP:9681"/>
        <dbReference type="Rhea" id="RHEA-COMP:9684"/>
        <dbReference type="ChEBI" id="CHEBI:15377"/>
        <dbReference type="ChEBI" id="CHEBI:15378"/>
        <dbReference type="ChEBI" id="CHEBI:29985"/>
        <dbReference type="ChEBI" id="CHEBI:30616"/>
        <dbReference type="ChEBI" id="CHEBI:43474"/>
        <dbReference type="ChEBI" id="CHEBI:58359"/>
        <dbReference type="ChEBI" id="CHEBI:78520"/>
        <dbReference type="ChEBI" id="CHEBI:78521"/>
        <dbReference type="ChEBI" id="CHEBI:456216"/>
    </reaction>
</comment>
<dbReference type="PANTHER" id="PTHR15004:SF0">
    <property type="entry name" value="GLUTAMYL-TRNA(GLN) AMIDOTRANSFERASE SUBUNIT C, MITOCHONDRIAL"/>
    <property type="match status" value="1"/>
</dbReference>
<sequence length="94" mass="10494">MLSKEEVLKIAKLSRLKISDAEIESFAKPLDKLLHYMEDLKALDLSDVEPMTGVEDAPTILREDVPQPSLSYEQAFANAPEEENGHFVIPKVIG</sequence>
<dbReference type="GO" id="GO:0016740">
    <property type="term" value="F:transferase activity"/>
    <property type="evidence" value="ECO:0007669"/>
    <property type="project" value="UniProtKB-KW"/>
</dbReference>
<dbReference type="Proteomes" id="UP000184275">
    <property type="component" value="Unassembled WGS sequence"/>
</dbReference>
<protein>
    <recommendedName>
        <fullName evidence="1">Aspartyl/glutamyl-tRNA(Asn/Gln) amidotransferase subunit C</fullName>
        <shortName evidence="1">Asp/Glu-ADT subunit C</shortName>
        <ecNumber evidence="1">6.3.5.-</ecNumber>
    </recommendedName>
</protein>
<evidence type="ECO:0000256" key="1">
    <source>
        <dbReference type="HAMAP-Rule" id="MF_00122"/>
    </source>
</evidence>
<dbReference type="AlphaFoldDB" id="A0A1M6QLV0"/>
<evidence type="ECO:0000313" key="3">
    <source>
        <dbReference type="Proteomes" id="UP000184275"/>
    </source>
</evidence>
<dbReference type="InterPro" id="IPR036113">
    <property type="entry name" value="Asp/Glu-ADT_sf_sub_c"/>
</dbReference>
<keyword evidence="1" id="KW-0067">ATP-binding</keyword>
<dbReference type="RefSeq" id="WP_083545588.1">
    <property type="nucleotide sequence ID" value="NZ_FRAW01000002.1"/>
</dbReference>
<dbReference type="GO" id="GO:0006450">
    <property type="term" value="P:regulation of translational fidelity"/>
    <property type="evidence" value="ECO:0007669"/>
    <property type="project" value="InterPro"/>
</dbReference>
<organism evidence="2 3">
    <name type="scientific">Fibrobacter intestinalis</name>
    <dbReference type="NCBI Taxonomy" id="28122"/>
    <lineage>
        <taxon>Bacteria</taxon>
        <taxon>Pseudomonadati</taxon>
        <taxon>Fibrobacterota</taxon>
        <taxon>Fibrobacteria</taxon>
        <taxon>Fibrobacterales</taxon>
        <taxon>Fibrobacteraceae</taxon>
        <taxon>Fibrobacter</taxon>
    </lineage>
</organism>
<dbReference type="NCBIfam" id="TIGR00135">
    <property type="entry name" value="gatC"/>
    <property type="match status" value="1"/>
</dbReference>
<gene>
    <name evidence="1" type="primary">gatC</name>
    <name evidence="2" type="ORF">SAMN05720469_102154</name>
</gene>
<keyword evidence="1" id="KW-0648">Protein biosynthesis</keyword>
<keyword evidence="2" id="KW-0808">Transferase</keyword>
<keyword evidence="1" id="KW-0436">Ligase</keyword>
<dbReference type="Gene3D" id="1.10.20.60">
    <property type="entry name" value="Glu-tRNAGln amidotransferase C subunit, N-terminal domain"/>
    <property type="match status" value="1"/>
</dbReference>